<sequence>MTLILKQLLFISVLFLGISTSFAQFNFSNELGVIFGPVALQSDFGERRDFETNAGNTGIGIGFVHFMNFEYTRGYSQYSYFKDHFRVRSELSWNKTKLNHFGEWVDPSKTSANADKLRAHSGESNNLDIGMQLEYFPFSMREFSYEINTLAPFVSLGAHLTSYNPKVSTTYDDGNPTNLNNYFDPWHLNSNGSVKDTDFIKFQSGAVFSIVGSIGTRYKLTALSDLMLDLRLQYYFNDSIDGLDHKLASNQSNDYLIWLNFGYIFYFE</sequence>
<reference evidence="1 2" key="1">
    <citation type="submission" date="2018-06" db="EMBL/GenBank/DDBJ databases">
        <title>Genomic Encyclopedia of Archaeal and Bacterial Type Strains, Phase II (KMG-II): from individual species to whole genera.</title>
        <authorList>
            <person name="Goeker M."/>
        </authorList>
    </citation>
    <scope>NUCLEOTIDE SEQUENCE [LARGE SCALE GENOMIC DNA]</scope>
    <source>
        <strain evidence="1 2">DSM 12408</strain>
    </source>
</reference>
<dbReference type="RefSeq" id="WP_066432459.1">
    <property type="nucleotide sequence ID" value="NZ_LZRN01000009.1"/>
</dbReference>
<dbReference type="EMBL" id="QLLQ01000007">
    <property type="protein sequence ID" value="RAJ22951.1"/>
    <property type="molecule type" value="Genomic_DNA"/>
</dbReference>
<name>A0A1A7R610_9FLAO</name>
<keyword evidence="2" id="KW-1185">Reference proteome</keyword>
<gene>
    <name evidence="1" type="ORF">LX77_02109</name>
</gene>
<dbReference type="OrthoDB" id="1142271at2"/>
<accession>A0A1A7R610</accession>
<evidence type="ECO:0008006" key="3">
    <source>
        <dbReference type="Google" id="ProtNLM"/>
    </source>
</evidence>
<comment type="caution">
    <text evidence="1">The sequence shown here is derived from an EMBL/GenBank/DDBJ whole genome shotgun (WGS) entry which is preliminary data.</text>
</comment>
<dbReference type="AlphaFoldDB" id="A0A1A7R610"/>
<organism evidence="1 2">
    <name type="scientific">Gelidibacter algens</name>
    <dbReference type="NCBI Taxonomy" id="49280"/>
    <lineage>
        <taxon>Bacteria</taxon>
        <taxon>Pseudomonadati</taxon>
        <taxon>Bacteroidota</taxon>
        <taxon>Flavobacteriia</taxon>
        <taxon>Flavobacteriales</taxon>
        <taxon>Flavobacteriaceae</taxon>
        <taxon>Gelidibacter</taxon>
    </lineage>
</organism>
<proteinExistence type="predicted"/>
<dbReference type="Proteomes" id="UP000248987">
    <property type="component" value="Unassembled WGS sequence"/>
</dbReference>
<evidence type="ECO:0000313" key="2">
    <source>
        <dbReference type="Proteomes" id="UP000248987"/>
    </source>
</evidence>
<protein>
    <recommendedName>
        <fullName evidence="3">Glutamate dehydrogenase</fullName>
    </recommendedName>
</protein>
<dbReference type="STRING" id="49280.A9996_06045"/>
<evidence type="ECO:0000313" key="1">
    <source>
        <dbReference type="EMBL" id="RAJ22951.1"/>
    </source>
</evidence>
<dbReference type="NCBIfam" id="NF047659">
    <property type="entry name" value="THC0290_0291_fam"/>
    <property type="match status" value="1"/>
</dbReference>